<keyword evidence="1" id="KW-0456">Lyase</keyword>
<dbReference type="EMBL" id="QFYR01000006">
    <property type="protein sequence ID" value="RAK50763.1"/>
    <property type="molecule type" value="Genomic_DNA"/>
</dbReference>
<dbReference type="PANTHER" id="PTHR11941">
    <property type="entry name" value="ENOYL-COA HYDRATASE-RELATED"/>
    <property type="match status" value="1"/>
</dbReference>
<dbReference type="AlphaFoldDB" id="A0A328A852"/>
<dbReference type="InterPro" id="IPR001753">
    <property type="entry name" value="Enoyl-CoA_hydra/iso"/>
</dbReference>
<proteinExistence type="predicted"/>
<keyword evidence="2" id="KW-1185">Reference proteome</keyword>
<dbReference type="GO" id="GO:0004300">
    <property type="term" value="F:enoyl-CoA hydratase activity"/>
    <property type="evidence" value="ECO:0007669"/>
    <property type="project" value="UniProtKB-EC"/>
</dbReference>
<gene>
    <name evidence="1" type="ORF">DJ018_18650</name>
</gene>
<organism evidence="1 2">
    <name type="scientific">Phenylobacterium deserti</name>
    <dbReference type="NCBI Taxonomy" id="1914756"/>
    <lineage>
        <taxon>Bacteria</taxon>
        <taxon>Pseudomonadati</taxon>
        <taxon>Pseudomonadota</taxon>
        <taxon>Alphaproteobacteria</taxon>
        <taxon>Caulobacterales</taxon>
        <taxon>Caulobacteraceae</taxon>
        <taxon>Phenylobacterium</taxon>
    </lineage>
</organism>
<name>A0A328A852_9CAUL</name>
<dbReference type="NCBIfam" id="NF004796">
    <property type="entry name" value="PRK06144.1"/>
    <property type="match status" value="1"/>
</dbReference>
<dbReference type="CDD" id="cd06558">
    <property type="entry name" value="crotonase-like"/>
    <property type="match status" value="1"/>
</dbReference>
<dbReference type="GO" id="GO:0006635">
    <property type="term" value="P:fatty acid beta-oxidation"/>
    <property type="evidence" value="ECO:0007669"/>
    <property type="project" value="TreeGrafter"/>
</dbReference>
<dbReference type="Gene3D" id="3.90.226.10">
    <property type="entry name" value="2-enoyl-CoA Hydratase, Chain A, domain 1"/>
    <property type="match status" value="1"/>
</dbReference>
<dbReference type="InterPro" id="IPR029045">
    <property type="entry name" value="ClpP/crotonase-like_dom_sf"/>
</dbReference>
<dbReference type="EC" id="4.2.1.17" evidence="1"/>
<dbReference type="Pfam" id="PF00378">
    <property type="entry name" value="ECH_1"/>
    <property type="match status" value="1"/>
</dbReference>
<dbReference type="OrthoDB" id="9810797at2"/>
<evidence type="ECO:0000313" key="1">
    <source>
        <dbReference type="EMBL" id="RAK50763.1"/>
    </source>
</evidence>
<accession>A0A328A852</accession>
<dbReference type="Proteomes" id="UP000249725">
    <property type="component" value="Unassembled WGS sequence"/>
</dbReference>
<comment type="caution">
    <text evidence="1">The sequence shown here is derived from an EMBL/GenBank/DDBJ whole genome shotgun (WGS) entry which is preliminary data.</text>
</comment>
<sequence length="258" mass="27917">MSEGKVHYEKDGRIARVTFDQQPALNALNMEMWGQLGEISRSVATDSSVRCVIFRGAGGKAFISGTDITGFLSFESGRDGVAYEAKMDEYIGTVEAIPQPTLAVVEGWAVGGGVAISCACDFRIATPDAKFGSPLGRTIGNCLSGRGYARLVGHVGIAQAKRMLLAGEMITAPEMMNLGLLYSVVEREELDAAVDAFADKLASQAPLTVKASKEAMRRLNYRAMPDIEDLIEQVYGSNDFRTAVRNFKEKKKTEWTGA</sequence>
<protein>
    <submittedName>
        <fullName evidence="1">Enoyl-CoA hydratase</fullName>
        <ecNumber evidence="1">4.2.1.17</ecNumber>
    </submittedName>
</protein>
<dbReference type="PANTHER" id="PTHR11941:SF54">
    <property type="entry name" value="ENOYL-COA HYDRATASE, MITOCHONDRIAL"/>
    <property type="match status" value="1"/>
</dbReference>
<evidence type="ECO:0000313" key="2">
    <source>
        <dbReference type="Proteomes" id="UP000249725"/>
    </source>
</evidence>
<reference evidence="2" key="1">
    <citation type="submission" date="2018-05" db="EMBL/GenBank/DDBJ databases">
        <authorList>
            <person name="Li X."/>
        </authorList>
    </citation>
    <scope>NUCLEOTIDE SEQUENCE [LARGE SCALE GENOMIC DNA]</scope>
    <source>
        <strain evidence="2">YIM 73061</strain>
    </source>
</reference>
<dbReference type="SUPFAM" id="SSF52096">
    <property type="entry name" value="ClpP/crotonase"/>
    <property type="match status" value="1"/>
</dbReference>
<dbReference type="RefSeq" id="WP_111516492.1">
    <property type="nucleotide sequence ID" value="NZ_QFYR01000006.1"/>
</dbReference>